<dbReference type="GO" id="GO:1990904">
    <property type="term" value="C:ribonucleoprotein complex"/>
    <property type="evidence" value="ECO:0007669"/>
    <property type="project" value="UniProtKB-KW"/>
</dbReference>
<evidence type="ECO:0000256" key="1">
    <source>
        <dbReference type="ARBA" id="ARBA00010111"/>
    </source>
</evidence>
<keyword evidence="4" id="KW-0934">Plastid</keyword>
<evidence type="ECO:0000313" key="4">
    <source>
        <dbReference type="EMBL" id="ARW68175.1"/>
    </source>
</evidence>
<evidence type="ECO:0000256" key="2">
    <source>
        <dbReference type="ARBA" id="ARBA00022980"/>
    </source>
</evidence>
<reference evidence="4" key="1">
    <citation type="journal article" date="2017" name="J. Phycol.">
        <title>Analysis of chloroplast genomes and a supermatrix inform reclassification of the Rhodomelaceae (Rhodophyta).</title>
        <authorList>
            <person name="Diaz-Tapia P."/>
            <person name="Maggs C.A."/>
            <person name="West J.A."/>
            <person name="Verbruggen H."/>
        </authorList>
    </citation>
    <scope>NUCLEOTIDE SEQUENCE</scope>
    <source>
        <strain evidence="4">PD1561</strain>
    </source>
</reference>
<keyword evidence="4" id="KW-0150">Chloroplast</keyword>
<name>A0A1Z1MQY1_9FLOR</name>
<keyword evidence="2 4" id="KW-0689">Ribosomal protein</keyword>
<proteinExistence type="inferred from homology"/>
<dbReference type="GO" id="GO:0003735">
    <property type="term" value="F:structural constituent of ribosome"/>
    <property type="evidence" value="ECO:0007669"/>
    <property type="project" value="InterPro"/>
</dbReference>
<dbReference type="Pfam" id="PF00468">
    <property type="entry name" value="Ribosomal_L34"/>
    <property type="match status" value="1"/>
</dbReference>
<geneLocation type="chloroplast" evidence="4"/>
<dbReference type="GO" id="GO:0005840">
    <property type="term" value="C:ribosome"/>
    <property type="evidence" value="ECO:0007669"/>
    <property type="project" value="UniProtKB-KW"/>
</dbReference>
<protein>
    <submittedName>
        <fullName evidence="4">Ribosomal protein L34</fullName>
    </submittedName>
</protein>
<comment type="similarity">
    <text evidence="1">Belongs to the bacterial ribosomal protein bL34 family.</text>
</comment>
<dbReference type="RefSeq" id="YP_009398797.1">
    <property type="nucleotide sequence ID" value="NC_035294.1"/>
</dbReference>
<dbReference type="InterPro" id="IPR000271">
    <property type="entry name" value="Ribosomal_bL34"/>
</dbReference>
<dbReference type="EMBL" id="MF101450">
    <property type="protein sequence ID" value="ARW68175.1"/>
    <property type="molecule type" value="Genomic_DNA"/>
</dbReference>
<dbReference type="Gene3D" id="1.10.287.3980">
    <property type="match status" value="1"/>
</dbReference>
<evidence type="ECO:0000256" key="3">
    <source>
        <dbReference type="ARBA" id="ARBA00023274"/>
    </source>
</evidence>
<dbReference type="GeneID" id="33361410"/>
<sequence length="41" mass="4869">MSKGTKLKKVRKSGFLKRMKRKNGRKIIQAKRNKKRVKISI</sequence>
<gene>
    <name evidence="4" type="primary">rpl34</name>
</gene>
<dbReference type="AlphaFoldDB" id="A0A1Z1MQY1"/>
<accession>A0A1Z1MQY1</accession>
<keyword evidence="3" id="KW-0687">Ribonucleoprotein</keyword>
<organism evidence="4">
    <name type="scientific">Cliftonaea pectinata</name>
    <dbReference type="NCBI Taxonomy" id="2007206"/>
    <lineage>
        <taxon>Eukaryota</taxon>
        <taxon>Rhodophyta</taxon>
        <taxon>Florideophyceae</taxon>
        <taxon>Rhodymeniophycidae</taxon>
        <taxon>Ceramiales</taxon>
        <taxon>Rhodomelaceae</taxon>
        <taxon>Polyzonieae</taxon>
        <taxon>Cliftonaea</taxon>
    </lineage>
</organism>
<dbReference type="NCBIfam" id="TIGR01030">
    <property type="entry name" value="rpmH_bact"/>
    <property type="match status" value="1"/>
</dbReference>
<dbReference type="GO" id="GO:0006412">
    <property type="term" value="P:translation"/>
    <property type="evidence" value="ECO:0007669"/>
    <property type="project" value="InterPro"/>
</dbReference>